<dbReference type="EMBL" id="FNSC01000001">
    <property type="protein sequence ID" value="SED98512.1"/>
    <property type="molecule type" value="Genomic_DNA"/>
</dbReference>
<dbReference type="PANTHER" id="PTHR30050:SF4">
    <property type="entry name" value="ATP-BINDING PROTEIN RV3427C IN INSERTION SEQUENCE-RELATED"/>
    <property type="match status" value="1"/>
</dbReference>
<name>A0A1H5F543_PSEAG</name>
<dbReference type="InterPro" id="IPR002611">
    <property type="entry name" value="IstB_ATP-bd"/>
</dbReference>
<proteinExistence type="predicted"/>
<keyword evidence="3" id="KW-1185">Reference proteome</keyword>
<dbReference type="Pfam" id="PF01695">
    <property type="entry name" value="IstB_IS21"/>
    <property type="match status" value="1"/>
</dbReference>
<dbReference type="GO" id="GO:0006260">
    <property type="term" value="P:DNA replication"/>
    <property type="evidence" value="ECO:0007669"/>
    <property type="project" value="TreeGrafter"/>
</dbReference>
<dbReference type="Gene3D" id="3.40.50.300">
    <property type="entry name" value="P-loop containing nucleotide triphosphate hydrolases"/>
    <property type="match status" value="1"/>
</dbReference>
<dbReference type="SMART" id="SM00382">
    <property type="entry name" value="AAA"/>
    <property type="match status" value="1"/>
</dbReference>
<evidence type="ECO:0000259" key="1">
    <source>
        <dbReference type="SMART" id="SM00382"/>
    </source>
</evidence>
<dbReference type="PANTHER" id="PTHR30050">
    <property type="entry name" value="CHROMOSOMAL REPLICATION INITIATOR PROTEIN DNAA"/>
    <property type="match status" value="1"/>
</dbReference>
<dbReference type="GO" id="GO:0005524">
    <property type="term" value="F:ATP binding"/>
    <property type="evidence" value="ECO:0007669"/>
    <property type="project" value="InterPro"/>
</dbReference>
<gene>
    <name evidence="2" type="ORF">SAMN05421553_3783</name>
</gene>
<dbReference type="CDD" id="cd00009">
    <property type="entry name" value="AAA"/>
    <property type="match status" value="1"/>
</dbReference>
<organism evidence="2 3">
    <name type="scientific">Pseudomonas anguilliseptica</name>
    <dbReference type="NCBI Taxonomy" id="53406"/>
    <lineage>
        <taxon>Bacteria</taxon>
        <taxon>Pseudomonadati</taxon>
        <taxon>Pseudomonadota</taxon>
        <taxon>Gammaproteobacteria</taxon>
        <taxon>Pseudomonadales</taxon>
        <taxon>Pseudomonadaceae</taxon>
        <taxon>Pseudomonas</taxon>
    </lineage>
</organism>
<reference evidence="3" key="1">
    <citation type="submission" date="2016-10" db="EMBL/GenBank/DDBJ databases">
        <authorList>
            <person name="Varghese N."/>
            <person name="Submissions S."/>
        </authorList>
    </citation>
    <scope>NUCLEOTIDE SEQUENCE [LARGE SCALE GENOMIC DNA]</scope>
    <source>
        <strain evidence="3">DSM 12111</strain>
    </source>
</reference>
<sequence length="267" mass="28967">MALLDLTISEIEQKFCGVLGKQEANCEQHGPFVSITTRNSERSSGCPVCADEAQRERDNAEALDRAAKAKSKLLEQRLGASLIPARFAGKSFTEYRCATQQQEANLATCRGYAQHFASHSAAGRCLALLGNPGTGKTHLAAAIARHLINRLGVTAVYRTVGSLLQYVKGSYDRGSDYSEAQAFASLVEPALLIIDEVGATKPTEFEQATLFAVINGRYEALRPTVVISNLFPVDLREVLGERSFDRLSEAGGIVLVFDWASVRKDLA</sequence>
<accession>A0A1H5F543</accession>
<dbReference type="SUPFAM" id="SSF52540">
    <property type="entry name" value="P-loop containing nucleoside triphosphate hydrolases"/>
    <property type="match status" value="1"/>
</dbReference>
<dbReference type="InterPro" id="IPR003593">
    <property type="entry name" value="AAA+_ATPase"/>
</dbReference>
<evidence type="ECO:0000313" key="2">
    <source>
        <dbReference type="EMBL" id="SED98512.1"/>
    </source>
</evidence>
<protein>
    <submittedName>
        <fullName evidence="2">DNA replication protein DnaC</fullName>
    </submittedName>
</protein>
<feature type="domain" description="AAA+ ATPase" evidence="1">
    <location>
        <begin position="122"/>
        <end position="249"/>
    </location>
</feature>
<dbReference type="InterPro" id="IPR027417">
    <property type="entry name" value="P-loop_NTPase"/>
</dbReference>
<dbReference type="AlphaFoldDB" id="A0A1H5F543"/>
<evidence type="ECO:0000313" key="3">
    <source>
        <dbReference type="Proteomes" id="UP000242849"/>
    </source>
</evidence>
<dbReference type="OrthoDB" id="5956003at2"/>
<dbReference type="STRING" id="53406.SAMN05421553_3783"/>
<dbReference type="Proteomes" id="UP000242849">
    <property type="component" value="Unassembled WGS sequence"/>
</dbReference>